<accession>A0A1I7MX48</accession>
<dbReference type="RefSeq" id="WP_175528410.1">
    <property type="nucleotide sequence ID" value="NZ_FPCK01000001.1"/>
</dbReference>
<dbReference type="EMBL" id="FPCK01000001">
    <property type="protein sequence ID" value="SFV26944.1"/>
    <property type="molecule type" value="Genomic_DNA"/>
</dbReference>
<name>A0A1I7MX48_9HYPH</name>
<dbReference type="STRING" id="429728.SAMN05216456_0160"/>
<proteinExistence type="predicted"/>
<dbReference type="SUPFAM" id="SSF159275">
    <property type="entry name" value="PA1994-like"/>
    <property type="match status" value="1"/>
</dbReference>
<organism evidence="1 2">
    <name type="scientific">Devosia crocina</name>
    <dbReference type="NCBI Taxonomy" id="429728"/>
    <lineage>
        <taxon>Bacteria</taxon>
        <taxon>Pseudomonadati</taxon>
        <taxon>Pseudomonadota</taxon>
        <taxon>Alphaproteobacteria</taxon>
        <taxon>Hyphomicrobiales</taxon>
        <taxon>Devosiaceae</taxon>
        <taxon>Devosia</taxon>
    </lineage>
</organism>
<evidence type="ECO:0008006" key="3">
    <source>
        <dbReference type="Google" id="ProtNLM"/>
    </source>
</evidence>
<protein>
    <recommendedName>
        <fullName evidence="3">Glycolipid-binding</fullName>
    </recommendedName>
</protein>
<dbReference type="Pfam" id="PF06475">
    <property type="entry name" value="Glycolipid_bind"/>
    <property type="match status" value="1"/>
</dbReference>
<gene>
    <name evidence="1" type="ORF">SAMN05216456_0160</name>
</gene>
<evidence type="ECO:0000313" key="2">
    <source>
        <dbReference type="Proteomes" id="UP000199074"/>
    </source>
</evidence>
<sequence>MILDRSYRWRGRDLSSIEHCHVIANGRDTRIRGAVVGPDFGLFYRIRLDENGHARTLKIERADGRALELFCDGGGGWSDDRAEPIAGLRGCTDVDIWPTPMTNSLPIWRGNWQPGQSQKFAMVWIDVTTMAVQRNEQIYTQLDSTHFRFQSADFEAVLQVDEDGVVVDYPGLFERI</sequence>
<dbReference type="AlphaFoldDB" id="A0A1I7MX48"/>
<dbReference type="Proteomes" id="UP000199074">
    <property type="component" value="Unassembled WGS sequence"/>
</dbReference>
<evidence type="ECO:0000313" key="1">
    <source>
        <dbReference type="EMBL" id="SFV26944.1"/>
    </source>
</evidence>
<keyword evidence="2" id="KW-1185">Reference proteome</keyword>
<reference evidence="1 2" key="1">
    <citation type="submission" date="2016-10" db="EMBL/GenBank/DDBJ databases">
        <authorList>
            <person name="de Groot N.N."/>
        </authorList>
    </citation>
    <scope>NUCLEOTIDE SEQUENCE [LARGE SCALE GENOMIC DNA]</scope>
    <source>
        <strain evidence="1 2">IPL20</strain>
    </source>
</reference>
<dbReference type="InterPro" id="IPR009467">
    <property type="entry name" value="Glycolipid-bd_prot_put"/>
</dbReference>